<dbReference type="SUPFAM" id="SSF81383">
    <property type="entry name" value="F-box domain"/>
    <property type="match status" value="1"/>
</dbReference>
<dbReference type="InterPro" id="IPR001810">
    <property type="entry name" value="F-box_dom"/>
</dbReference>
<feature type="signal peptide" evidence="1">
    <location>
        <begin position="1"/>
        <end position="24"/>
    </location>
</feature>
<dbReference type="Proteomes" id="UP001140562">
    <property type="component" value="Unassembled WGS sequence"/>
</dbReference>
<keyword evidence="1" id="KW-0732">Signal</keyword>
<keyword evidence="4" id="KW-1185">Reference proteome</keyword>
<gene>
    <name evidence="3" type="ORF">N0V87_005074</name>
</gene>
<dbReference type="EMBL" id="JAPEUV010000044">
    <property type="protein sequence ID" value="KAJ4336859.1"/>
    <property type="molecule type" value="Genomic_DNA"/>
</dbReference>
<evidence type="ECO:0000256" key="1">
    <source>
        <dbReference type="SAM" id="SignalP"/>
    </source>
</evidence>
<accession>A0A9W9BZU5</accession>
<organism evidence="3 4">
    <name type="scientific">Didymella glomerata</name>
    <dbReference type="NCBI Taxonomy" id="749621"/>
    <lineage>
        <taxon>Eukaryota</taxon>
        <taxon>Fungi</taxon>
        <taxon>Dikarya</taxon>
        <taxon>Ascomycota</taxon>
        <taxon>Pezizomycotina</taxon>
        <taxon>Dothideomycetes</taxon>
        <taxon>Pleosporomycetidae</taxon>
        <taxon>Pleosporales</taxon>
        <taxon>Pleosporineae</taxon>
        <taxon>Didymellaceae</taxon>
        <taxon>Didymella</taxon>
    </lineage>
</organism>
<feature type="domain" description="F-box" evidence="2">
    <location>
        <begin position="1"/>
        <end position="46"/>
    </location>
</feature>
<dbReference type="AlphaFoldDB" id="A0A9W9BZU5"/>
<evidence type="ECO:0000313" key="3">
    <source>
        <dbReference type="EMBL" id="KAJ4336859.1"/>
    </source>
</evidence>
<dbReference type="PROSITE" id="PS50181">
    <property type="entry name" value="FBOX"/>
    <property type="match status" value="1"/>
</dbReference>
<dbReference type="InterPro" id="IPR036047">
    <property type="entry name" value="F-box-like_dom_sf"/>
</dbReference>
<evidence type="ECO:0000259" key="2">
    <source>
        <dbReference type="PROSITE" id="PS50181"/>
    </source>
</evidence>
<proteinExistence type="predicted"/>
<dbReference type="OrthoDB" id="3800420at2759"/>
<feature type="chain" id="PRO_5040886784" description="F-box domain-containing protein" evidence="1">
    <location>
        <begin position="25"/>
        <end position="180"/>
    </location>
</feature>
<dbReference type="Pfam" id="PF12937">
    <property type="entry name" value="F-box-like"/>
    <property type="match status" value="1"/>
</dbReference>
<comment type="caution">
    <text evidence="3">The sequence shown here is derived from an EMBL/GenBank/DDBJ whole genome shotgun (WGS) entry which is preliminary data.</text>
</comment>
<protein>
    <recommendedName>
        <fullName evidence="2">F-box domain-containing protein</fullName>
    </recommendedName>
</protein>
<evidence type="ECO:0000313" key="4">
    <source>
        <dbReference type="Proteomes" id="UP001140562"/>
    </source>
</evidence>
<dbReference type="CDD" id="cd09917">
    <property type="entry name" value="F-box_SF"/>
    <property type="match status" value="1"/>
</dbReference>
<reference evidence="3" key="1">
    <citation type="submission" date="2022-10" db="EMBL/GenBank/DDBJ databases">
        <title>Tapping the CABI collections for fungal endophytes: first genome assemblies for Collariella, Neodidymelliopsis, Ascochyta clinopodiicola, Didymella pomorum, Didymosphaeria variabile, Neocosmospora piperis and Neocucurbitaria cava.</title>
        <authorList>
            <person name="Hill R."/>
        </authorList>
    </citation>
    <scope>NUCLEOTIDE SEQUENCE</scope>
    <source>
        <strain evidence="3">IMI 360193</strain>
    </source>
</reference>
<sequence length="180" mass="20992">MFRLLALSPELVLCVVSFLDQVDLLNVSLSCRSLKEITECELYREYTNPRLYSRPIASFVRRLLQKLSLVTHIKSIDPKDWESLDSLNPEAYETFFDDGTSEDRRKKVLTFDKHRNPEPTEDEYRVSTRIAKEAGIIQEVLPFEAHSTIIETARPMLSTDRAARPTWHTYIFDSSDQRFC</sequence>
<name>A0A9W9BZU5_9PLEO</name>